<dbReference type="GO" id="GO:0004061">
    <property type="term" value="F:arylformamidase activity"/>
    <property type="evidence" value="ECO:0007669"/>
    <property type="project" value="UniProtKB-EC"/>
</dbReference>
<evidence type="ECO:0000256" key="8">
    <source>
        <dbReference type="ARBA" id="ARBA00022833"/>
    </source>
</evidence>
<dbReference type="GO" id="GO:0046872">
    <property type="term" value="F:metal ion binding"/>
    <property type="evidence" value="ECO:0007669"/>
    <property type="project" value="UniProtKB-KW"/>
</dbReference>
<dbReference type="RefSeq" id="WP_104847733.1">
    <property type="nucleotide sequence ID" value="NZ_PKOZ01000001.1"/>
</dbReference>
<comment type="pathway">
    <text evidence="11">Amino-acid degradation; L-tryptophan degradation via kynurenine pathway; L-kynurenine from L-tryptophan: step 2/2.</text>
</comment>
<evidence type="ECO:0000313" key="13">
    <source>
        <dbReference type="Proteomes" id="UP000239663"/>
    </source>
</evidence>
<keyword evidence="13" id="KW-1185">Reference proteome</keyword>
<comment type="cofactor">
    <cofactor evidence="1">
        <name>Zn(2+)</name>
        <dbReference type="ChEBI" id="CHEBI:29105"/>
    </cofactor>
</comment>
<dbReference type="SUPFAM" id="SSF102198">
    <property type="entry name" value="Putative cyclase"/>
    <property type="match status" value="1"/>
</dbReference>
<dbReference type="EC" id="3.5.1.9" evidence="4"/>
<dbReference type="OrthoDB" id="9796085at2"/>
<evidence type="ECO:0000256" key="4">
    <source>
        <dbReference type="ARBA" id="ARBA00012930"/>
    </source>
</evidence>
<dbReference type="EMBL" id="PKOZ01000001">
    <property type="protein sequence ID" value="PQD96636.1"/>
    <property type="molecule type" value="Genomic_DNA"/>
</dbReference>
<keyword evidence="9" id="KW-0823">Tryptophan catabolism</keyword>
<evidence type="ECO:0000256" key="2">
    <source>
        <dbReference type="ARBA" id="ARBA00002204"/>
    </source>
</evidence>
<comment type="catalytic activity">
    <reaction evidence="10">
        <text>N-formyl-L-kynurenine + H2O = L-kynurenine + formate + H(+)</text>
        <dbReference type="Rhea" id="RHEA:13009"/>
        <dbReference type="ChEBI" id="CHEBI:15377"/>
        <dbReference type="ChEBI" id="CHEBI:15378"/>
        <dbReference type="ChEBI" id="CHEBI:15740"/>
        <dbReference type="ChEBI" id="CHEBI:57959"/>
        <dbReference type="ChEBI" id="CHEBI:58629"/>
        <dbReference type="EC" id="3.5.1.9"/>
    </reaction>
</comment>
<evidence type="ECO:0000256" key="3">
    <source>
        <dbReference type="ARBA" id="ARBA00011738"/>
    </source>
</evidence>
<proteinExistence type="predicted"/>
<evidence type="ECO:0000256" key="6">
    <source>
        <dbReference type="ARBA" id="ARBA00022723"/>
    </source>
</evidence>
<dbReference type="InterPro" id="IPR037175">
    <property type="entry name" value="KFase_sf"/>
</dbReference>
<evidence type="ECO:0000256" key="10">
    <source>
        <dbReference type="ARBA" id="ARBA00048496"/>
    </source>
</evidence>
<evidence type="ECO:0000256" key="9">
    <source>
        <dbReference type="ARBA" id="ARBA00023079"/>
    </source>
</evidence>
<dbReference type="PANTHER" id="PTHR31118:SF12">
    <property type="entry name" value="CYCLASE-LIKE PROTEIN 2"/>
    <property type="match status" value="1"/>
</dbReference>
<comment type="caution">
    <text evidence="12">The sequence shown here is derived from an EMBL/GenBank/DDBJ whole genome shotgun (WGS) entry which is preliminary data.</text>
</comment>
<keyword evidence="8" id="KW-0862">Zinc</keyword>
<comment type="function">
    <text evidence="2">Catalyzes the hydrolysis of N-formyl-L-kynurenine to L-kynurenine, the second step in the kynurenine pathway of tryptophan degradation.</text>
</comment>
<evidence type="ECO:0000256" key="11">
    <source>
        <dbReference type="ARBA" id="ARBA00060547"/>
    </source>
</evidence>
<evidence type="ECO:0000256" key="5">
    <source>
        <dbReference type="ARBA" id="ARBA00014889"/>
    </source>
</evidence>
<reference evidence="12 13" key="1">
    <citation type="submission" date="2017-12" db="EMBL/GenBank/DDBJ databases">
        <title>Taxonomic description and draft genome of Pradoshia cofamensis Gen. nov., sp. nov., a thermotolerant bacillale isolated from anterior gut of earthworm Eisenia fetida.</title>
        <authorList>
            <person name="Saha T."/>
            <person name="Chakraborty R."/>
        </authorList>
    </citation>
    <scope>NUCLEOTIDE SEQUENCE [LARGE SCALE GENOMIC DNA]</scope>
    <source>
        <strain evidence="12 13">EAG3</strain>
    </source>
</reference>
<dbReference type="FunFam" id="3.50.30.50:FF:000001">
    <property type="entry name" value="Kynurenine formamidase"/>
    <property type="match status" value="1"/>
</dbReference>
<keyword evidence="7" id="KW-0378">Hydrolase</keyword>
<accession>A0A2S7N3N4</accession>
<dbReference type="PANTHER" id="PTHR31118">
    <property type="entry name" value="CYCLASE-LIKE PROTEIN 2"/>
    <property type="match status" value="1"/>
</dbReference>
<organism evidence="12 13">
    <name type="scientific">Pradoshia eiseniae</name>
    <dbReference type="NCBI Taxonomy" id="2064768"/>
    <lineage>
        <taxon>Bacteria</taxon>
        <taxon>Bacillati</taxon>
        <taxon>Bacillota</taxon>
        <taxon>Bacilli</taxon>
        <taxon>Bacillales</taxon>
        <taxon>Bacillaceae</taxon>
        <taxon>Pradoshia</taxon>
    </lineage>
</organism>
<dbReference type="Gene3D" id="3.50.30.50">
    <property type="entry name" value="Putative cyclase"/>
    <property type="match status" value="1"/>
</dbReference>
<comment type="subunit">
    <text evidence="3">Homodimer.</text>
</comment>
<evidence type="ECO:0000256" key="7">
    <source>
        <dbReference type="ARBA" id="ARBA00022801"/>
    </source>
</evidence>
<dbReference type="Proteomes" id="UP000239663">
    <property type="component" value="Unassembled WGS sequence"/>
</dbReference>
<gene>
    <name evidence="12" type="ORF">CYL18_01705</name>
</gene>
<protein>
    <recommendedName>
        <fullName evidence="5">Kynurenine formamidase</fullName>
        <ecNumber evidence="4">3.5.1.9</ecNumber>
    </recommendedName>
</protein>
<name>A0A2S7N3N4_9BACI</name>
<dbReference type="Pfam" id="PF04199">
    <property type="entry name" value="Cyclase"/>
    <property type="match status" value="1"/>
</dbReference>
<evidence type="ECO:0000256" key="1">
    <source>
        <dbReference type="ARBA" id="ARBA00001947"/>
    </source>
</evidence>
<sequence length="205" mass="22646">MKIHDVSMPIYKGMPVYKNIEDKQPSFNTVTNGHVTESRITLDAHVGTHTDAPLHMINDGDTIETIGLERLVRKCKVLDLTEVEGLIEKEDLEGQKIEKDDFLLFKTKNSFDEEFNFDFIALGESGAKYLSEIGIEGVGIDGLGVERAQPGHPTHRTLFSNDIIVIEGLRLKDVAAGEYFMVAAPLKLVGIDAAPSRVILIEGIL</sequence>
<dbReference type="GO" id="GO:0019441">
    <property type="term" value="P:L-tryptophan catabolic process to kynurenine"/>
    <property type="evidence" value="ECO:0007669"/>
    <property type="project" value="InterPro"/>
</dbReference>
<dbReference type="InterPro" id="IPR007325">
    <property type="entry name" value="KFase/CYL"/>
</dbReference>
<evidence type="ECO:0000313" key="12">
    <source>
        <dbReference type="EMBL" id="PQD96636.1"/>
    </source>
</evidence>
<keyword evidence="6" id="KW-0479">Metal-binding</keyword>
<dbReference type="AlphaFoldDB" id="A0A2S7N3N4"/>